<keyword evidence="1" id="KW-0732">Signal</keyword>
<comment type="caution">
    <text evidence="2">The sequence shown here is derived from an EMBL/GenBank/DDBJ whole genome shotgun (WGS) entry which is preliminary data.</text>
</comment>
<evidence type="ECO:0000313" key="3">
    <source>
        <dbReference type="Proteomes" id="UP001244787"/>
    </source>
</evidence>
<sequence length="107" mass="11734">MKNVLTVFAFVAALFMGVQSSSAQELSQDKTRPEVIAKAETAQLTDALGLNGDQSRAVFRALVAKQVGYQKNADNPAEKKKLDDQLQASMKKTLSADQYAQWLKTNN</sequence>
<dbReference type="EMBL" id="JAUGQQ010000006">
    <property type="protein sequence ID" value="MDN3724739.1"/>
    <property type="molecule type" value="Genomic_DNA"/>
</dbReference>
<evidence type="ECO:0000256" key="1">
    <source>
        <dbReference type="SAM" id="SignalP"/>
    </source>
</evidence>
<evidence type="ECO:0008006" key="4">
    <source>
        <dbReference type="Google" id="ProtNLM"/>
    </source>
</evidence>
<accession>A0ABT8DIX2</accession>
<reference evidence="2 3" key="1">
    <citation type="submission" date="2023-06" db="EMBL/GenBank/DDBJ databases">
        <authorList>
            <person name="Ye Y.-Q."/>
            <person name="Du Z.-J."/>
        </authorList>
    </citation>
    <scope>NUCLEOTIDE SEQUENCE [LARGE SCALE GENOMIC DNA]</scope>
    <source>
        <strain evidence="2 3">SDUM287046</strain>
    </source>
</reference>
<protein>
    <recommendedName>
        <fullName evidence="4">Peptidylprolyl isomerase</fullName>
    </recommendedName>
</protein>
<feature type="signal peptide" evidence="1">
    <location>
        <begin position="1"/>
        <end position="23"/>
    </location>
</feature>
<gene>
    <name evidence="2" type="ORF">QRD02_10115</name>
</gene>
<organism evidence="2 3">
    <name type="scientific">Aequorivita aurantiaca</name>
    <dbReference type="NCBI Taxonomy" id="3053356"/>
    <lineage>
        <taxon>Bacteria</taxon>
        <taxon>Pseudomonadati</taxon>
        <taxon>Bacteroidota</taxon>
        <taxon>Flavobacteriia</taxon>
        <taxon>Flavobacteriales</taxon>
        <taxon>Flavobacteriaceae</taxon>
        <taxon>Aequorivita</taxon>
    </lineage>
</organism>
<dbReference type="Proteomes" id="UP001244787">
    <property type="component" value="Unassembled WGS sequence"/>
</dbReference>
<dbReference type="RefSeq" id="WP_290254826.1">
    <property type="nucleotide sequence ID" value="NZ_JAUGQQ010000006.1"/>
</dbReference>
<keyword evidence="3" id="KW-1185">Reference proteome</keyword>
<evidence type="ECO:0000313" key="2">
    <source>
        <dbReference type="EMBL" id="MDN3724739.1"/>
    </source>
</evidence>
<name>A0ABT8DIX2_9FLAO</name>
<feature type="chain" id="PRO_5046823615" description="Peptidylprolyl isomerase" evidence="1">
    <location>
        <begin position="24"/>
        <end position="107"/>
    </location>
</feature>
<proteinExistence type="predicted"/>